<keyword evidence="3" id="KW-0949">S-adenosyl-L-methionine</keyword>
<evidence type="ECO:0000256" key="3">
    <source>
        <dbReference type="ARBA" id="ARBA00022691"/>
    </source>
</evidence>
<dbReference type="Proteomes" id="UP000308365">
    <property type="component" value="Unassembled WGS sequence"/>
</dbReference>
<proteinExistence type="predicted"/>
<protein>
    <recommendedName>
        <fullName evidence="4">RMT2 domain-containing protein</fullName>
    </recommendedName>
</protein>
<evidence type="ECO:0000256" key="2">
    <source>
        <dbReference type="ARBA" id="ARBA00022679"/>
    </source>
</evidence>
<evidence type="ECO:0000259" key="4">
    <source>
        <dbReference type="PROSITE" id="PS51559"/>
    </source>
</evidence>
<feature type="domain" description="RMT2" evidence="4">
    <location>
        <begin position="124"/>
        <end position="401"/>
    </location>
</feature>
<dbReference type="GO" id="GO:0030731">
    <property type="term" value="F:guanidinoacetate N-methyltransferase activity"/>
    <property type="evidence" value="ECO:0007669"/>
    <property type="project" value="TreeGrafter"/>
</dbReference>
<dbReference type="GO" id="GO:0005634">
    <property type="term" value="C:nucleus"/>
    <property type="evidence" value="ECO:0007669"/>
    <property type="project" value="TreeGrafter"/>
</dbReference>
<dbReference type="CDD" id="cd02440">
    <property type="entry name" value="AdoMet_MTases"/>
    <property type="match status" value="1"/>
</dbReference>
<comment type="caution">
    <text evidence="5">The sequence shown here is derived from an EMBL/GenBank/DDBJ whole genome shotgun (WGS) entry which is preliminary data.</text>
</comment>
<evidence type="ECO:0000313" key="6">
    <source>
        <dbReference type="Proteomes" id="UP000308365"/>
    </source>
</evidence>
<dbReference type="SUPFAM" id="SSF53335">
    <property type="entry name" value="S-adenosyl-L-methionine-dependent methyltransferases"/>
    <property type="match status" value="1"/>
</dbReference>
<reference evidence="6" key="1">
    <citation type="journal article" date="2019" name="IScience">
        <title>Narwhal Genome Reveals Long-Term Low Genetic Diversity despite Current Large Abundance Size.</title>
        <authorList>
            <person name="Westbury M.V."/>
            <person name="Petersen B."/>
            <person name="Garde E."/>
            <person name="Heide-Jorgensen M.P."/>
            <person name="Lorenzen E.D."/>
        </authorList>
    </citation>
    <scope>NUCLEOTIDE SEQUENCE [LARGE SCALE GENOMIC DNA]</scope>
</reference>
<gene>
    <name evidence="5" type="ORF">EI555_007828</name>
</gene>
<dbReference type="GO" id="GO:0006601">
    <property type="term" value="P:creatine biosynthetic process"/>
    <property type="evidence" value="ECO:0007669"/>
    <property type="project" value="TreeGrafter"/>
</dbReference>
<dbReference type="PROSITE" id="PS51559">
    <property type="entry name" value="SAM_RMT2"/>
    <property type="match status" value="1"/>
</dbReference>
<organism evidence="5 6">
    <name type="scientific">Monodon monoceros</name>
    <name type="common">Narwhal</name>
    <name type="synonym">Ceratodon monodon</name>
    <dbReference type="NCBI Taxonomy" id="40151"/>
    <lineage>
        <taxon>Eukaryota</taxon>
        <taxon>Metazoa</taxon>
        <taxon>Chordata</taxon>
        <taxon>Craniata</taxon>
        <taxon>Vertebrata</taxon>
        <taxon>Euteleostomi</taxon>
        <taxon>Mammalia</taxon>
        <taxon>Eutheria</taxon>
        <taxon>Laurasiatheria</taxon>
        <taxon>Artiodactyla</taxon>
        <taxon>Whippomorpha</taxon>
        <taxon>Cetacea</taxon>
        <taxon>Odontoceti</taxon>
        <taxon>Monodontidae</taxon>
        <taxon>Monodon</taxon>
    </lineage>
</organism>
<dbReference type="Gene3D" id="3.40.50.150">
    <property type="entry name" value="Vaccinia Virus protein VP39"/>
    <property type="match status" value="1"/>
</dbReference>
<dbReference type="InterPro" id="IPR026480">
    <property type="entry name" value="RMT2_dom"/>
</dbReference>
<dbReference type="PANTHER" id="PTHR32379">
    <property type="entry name" value="GUANIDINOACETATE N-METHYLTRANSFERASE"/>
    <property type="match status" value="1"/>
</dbReference>
<dbReference type="InterPro" id="IPR029063">
    <property type="entry name" value="SAM-dependent_MTases_sf"/>
</dbReference>
<keyword evidence="2" id="KW-0808">Transferase</keyword>
<dbReference type="EMBL" id="RWIC01000703">
    <property type="protein sequence ID" value="TKC40803.1"/>
    <property type="molecule type" value="Genomic_DNA"/>
</dbReference>
<dbReference type="AlphaFoldDB" id="A0A4U1EVY3"/>
<name>A0A4U1EVY3_MONMO</name>
<dbReference type="PANTHER" id="PTHR32379:SF1">
    <property type="entry name" value="GUANIDINOACETATE N-METHYLTRANSFERASE"/>
    <property type="match status" value="1"/>
</dbReference>
<evidence type="ECO:0000313" key="5">
    <source>
        <dbReference type="EMBL" id="TKC40803.1"/>
    </source>
</evidence>
<accession>A0A4U1EVY3</accession>
<sequence>AASPAVTGWRARGPLGWAFQSQHRRPLCAEPLIRPLGSEVPWESEEGAIDAVVTDEETEAGKRLGEDSEGSLLWCRVRPPGAGGPGGGGVAGVRESVGAAFPAAAARGRAGRRAVHSRPAPAPPPNCSPAWRAAPAAYDASDTHLQILGKPVMERWETPYMHALAAAAASRGGRVLEVGFGMAIAATKVQEAPIDEHWVIECNEGVFQRLQDWAPRQPHKVVPLKGLWEEVAPTLPDSHFDGILYDTYPLSEETWHTHQFNFIRVGSLAVGVSPVGAPAVPTGGTSPSGVPLTWREARWECLCPSPPPPDHCPPNPGQDHAFRLLKPGGVLTYCNLTSWGKLMKSKYSDITTMFQETQVPALLEAGFRPENIHTQVMELVPPADCRYYAFPQMITPLVTKH</sequence>
<evidence type="ECO:0000256" key="1">
    <source>
        <dbReference type="ARBA" id="ARBA00022603"/>
    </source>
</evidence>
<dbReference type="GO" id="GO:0005737">
    <property type="term" value="C:cytoplasm"/>
    <property type="evidence" value="ECO:0007669"/>
    <property type="project" value="TreeGrafter"/>
</dbReference>
<dbReference type="GO" id="GO:0032259">
    <property type="term" value="P:methylation"/>
    <property type="evidence" value="ECO:0007669"/>
    <property type="project" value="UniProtKB-KW"/>
</dbReference>
<dbReference type="InterPro" id="IPR051038">
    <property type="entry name" value="RMT2/GAMT_Mtase"/>
</dbReference>
<keyword evidence="1" id="KW-0489">Methyltransferase</keyword>
<feature type="non-terminal residue" evidence="5">
    <location>
        <position position="1"/>
    </location>
</feature>